<reference evidence="1 2" key="2">
    <citation type="journal article" date="2022" name="Mol. Ecol. Resour.">
        <title>The genomes of chicory, endive, great burdock and yacon provide insights into Asteraceae paleo-polyploidization history and plant inulin production.</title>
        <authorList>
            <person name="Fan W."/>
            <person name="Wang S."/>
            <person name="Wang H."/>
            <person name="Wang A."/>
            <person name="Jiang F."/>
            <person name="Liu H."/>
            <person name="Zhao H."/>
            <person name="Xu D."/>
            <person name="Zhang Y."/>
        </authorList>
    </citation>
    <scope>NUCLEOTIDE SEQUENCE [LARGE SCALE GENOMIC DNA]</scope>
    <source>
        <strain evidence="2">cv. Yunnan</strain>
        <tissue evidence="1">Leaves</tissue>
    </source>
</reference>
<reference evidence="2" key="1">
    <citation type="journal article" date="2022" name="Mol. Ecol. Resour.">
        <title>The genomes of chicory, endive, great burdock and yacon provide insights into Asteraceae palaeo-polyploidization history and plant inulin production.</title>
        <authorList>
            <person name="Fan W."/>
            <person name="Wang S."/>
            <person name="Wang H."/>
            <person name="Wang A."/>
            <person name="Jiang F."/>
            <person name="Liu H."/>
            <person name="Zhao H."/>
            <person name="Xu D."/>
            <person name="Zhang Y."/>
        </authorList>
    </citation>
    <scope>NUCLEOTIDE SEQUENCE [LARGE SCALE GENOMIC DNA]</scope>
    <source>
        <strain evidence="2">cv. Yunnan</strain>
    </source>
</reference>
<dbReference type="Proteomes" id="UP001056120">
    <property type="component" value="Linkage Group LG01"/>
</dbReference>
<sequence>MDNLRLRENAEIKNGGFGFGQFRGLYVNDKHCDNDKDGERNQNKACEEEDVVSKDLCLYVDCVDFESIVKGEAGPNVEKSGDDTPKNKDTPAYEPQQTQLVVEGVEDRELKEQLEVSTCLARMRHMEMFMGSREKNWECANLHKEKVIKELKDIEKNSRK</sequence>
<protein>
    <submittedName>
        <fullName evidence="1">Uncharacterized protein</fullName>
    </submittedName>
</protein>
<organism evidence="1 2">
    <name type="scientific">Smallanthus sonchifolius</name>
    <dbReference type="NCBI Taxonomy" id="185202"/>
    <lineage>
        <taxon>Eukaryota</taxon>
        <taxon>Viridiplantae</taxon>
        <taxon>Streptophyta</taxon>
        <taxon>Embryophyta</taxon>
        <taxon>Tracheophyta</taxon>
        <taxon>Spermatophyta</taxon>
        <taxon>Magnoliopsida</taxon>
        <taxon>eudicotyledons</taxon>
        <taxon>Gunneridae</taxon>
        <taxon>Pentapetalae</taxon>
        <taxon>asterids</taxon>
        <taxon>campanulids</taxon>
        <taxon>Asterales</taxon>
        <taxon>Asteraceae</taxon>
        <taxon>Asteroideae</taxon>
        <taxon>Heliantheae alliance</taxon>
        <taxon>Millerieae</taxon>
        <taxon>Smallanthus</taxon>
    </lineage>
</organism>
<dbReference type="EMBL" id="CM042018">
    <property type="protein sequence ID" value="KAI3826692.1"/>
    <property type="molecule type" value="Genomic_DNA"/>
</dbReference>
<accession>A0ACB9K364</accession>
<evidence type="ECO:0000313" key="1">
    <source>
        <dbReference type="EMBL" id="KAI3826692.1"/>
    </source>
</evidence>
<comment type="caution">
    <text evidence="1">The sequence shown here is derived from an EMBL/GenBank/DDBJ whole genome shotgun (WGS) entry which is preliminary data.</text>
</comment>
<name>A0ACB9K364_9ASTR</name>
<gene>
    <name evidence="1" type="ORF">L1987_00744</name>
</gene>
<evidence type="ECO:0000313" key="2">
    <source>
        <dbReference type="Proteomes" id="UP001056120"/>
    </source>
</evidence>
<keyword evidence="2" id="KW-1185">Reference proteome</keyword>
<proteinExistence type="predicted"/>